<gene>
    <name evidence="1" type="ORF">NM688_g1797</name>
</gene>
<comment type="caution">
    <text evidence="1">The sequence shown here is derived from an EMBL/GenBank/DDBJ whole genome shotgun (WGS) entry which is preliminary data.</text>
</comment>
<evidence type="ECO:0000313" key="1">
    <source>
        <dbReference type="EMBL" id="KAJ3556844.1"/>
    </source>
</evidence>
<keyword evidence="2" id="KW-1185">Reference proteome</keyword>
<sequence length="629" mass="69698">MLVTIDEVSNRSFDYIIVGGGTAGLTLAARLTEDSGRSVLVLEAGAANIDDPAILRTASYGSHFGNEAYAWNHQTIQQPGALEREAQWFRGKGLGGTSAINFLCWSKPPRQDIDDVERLGNPGWNWGNYQKYLRRTEGFIEPPKDFQVKHGMDFDAWNVGRDGPLKLTYPATIGEGEMNFRQTMMNAGIPLAHLPYDGDTEGHQFTLNTVDPKTHTRTYATTAFYLPNKDRPNFSVLVSAYARRVITAETGSRALSATDVEFEHEGRVLFVHAREEVILCAGSLKTPQLLELSGIGRRDVLEKINISVKMELPGVGENVQEHMYLGTAFELKEDVDWATLDFLRDPELFAKHAELLESNTGVFTTGLVSFVFLPLDKITSPERAAEIYAMGQNILRRMIENGAPRAHIEQTEILLERLKPGGSRRSPGCEIINFPGFIPGGIPNAPEPGKRYLSILMALNHNFSRGTIHSVSSDPKKDPAYDPRYLEEAIDLEIALEIVKFIRRLANTPPLKDMFAKELNPGLDNQSDEQLREWIKAGFSSTFHTAGPCSMLPRDKGGVVDHNLKVYGTSNLRIVDLSVIPLHFAAHSQATVYAVAEQGLYQNSYFLYTLVLATTAAADIIKGKFTSGP</sequence>
<dbReference type="EMBL" id="JANHOG010000206">
    <property type="protein sequence ID" value="KAJ3556844.1"/>
    <property type="molecule type" value="Genomic_DNA"/>
</dbReference>
<evidence type="ECO:0000313" key="2">
    <source>
        <dbReference type="Proteomes" id="UP001148662"/>
    </source>
</evidence>
<accession>A0ACC1TAA6</accession>
<dbReference type="Proteomes" id="UP001148662">
    <property type="component" value="Unassembled WGS sequence"/>
</dbReference>
<protein>
    <submittedName>
        <fullName evidence="1">Uncharacterized protein</fullName>
    </submittedName>
</protein>
<name>A0ACC1TAA6_9APHY</name>
<proteinExistence type="predicted"/>
<reference evidence="1" key="1">
    <citation type="submission" date="2022-07" db="EMBL/GenBank/DDBJ databases">
        <title>Genome Sequence of Phlebia brevispora.</title>
        <authorList>
            <person name="Buettner E."/>
        </authorList>
    </citation>
    <scope>NUCLEOTIDE SEQUENCE</scope>
    <source>
        <strain evidence="1">MPL23</strain>
    </source>
</reference>
<organism evidence="1 2">
    <name type="scientific">Phlebia brevispora</name>
    <dbReference type="NCBI Taxonomy" id="194682"/>
    <lineage>
        <taxon>Eukaryota</taxon>
        <taxon>Fungi</taxon>
        <taxon>Dikarya</taxon>
        <taxon>Basidiomycota</taxon>
        <taxon>Agaricomycotina</taxon>
        <taxon>Agaricomycetes</taxon>
        <taxon>Polyporales</taxon>
        <taxon>Meruliaceae</taxon>
        <taxon>Phlebia</taxon>
    </lineage>
</organism>